<reference evidence="1 2" key="1">
    <citation type="submission" date="2020-03" db="EMBL/GenBank/DDBJ databases">
        <title>Two novel Motilibacter sp.</title>
        <authorList>
            <person name="Liu S."/>
        </authorList>
    </citation>
    <scope>NUCLEOTIDE SEQUENCE [LARGE SCALE GENOMIC DNA]</scope>
    <source>
        <strain evidence="1 2">E257</strain>
    </source>
</reference>
<proteinExistence type="predicted"/>
<organism evidence="1 2">
    <name type="scientific">Motilibacter deserti</name>
    <dbReference type="NCBI Taxonomy" id="2714956"/>
    <lineage>
        <taxon>Bacteria</taxon>
        <taxon>Bacillati</taxon>
        <taxon>Actinomycetota</taxon>
        <taxon>Actinomycetes</taxon>
        <taxon>Motilibacterales</taxon>
        <taxon>Motilibacteraceae</taxon>
        <taxon>Motilibacter</taxon>
    </lineage>
</organism>
<dbReference type="RefSeq" id="WP_166282105.1">
    <property type="nucleotide sequence ID" value="NZ_JAANNP010000007.1"/>
</dbReference>
<accession>A0ABX0GXV9</accession>
<gene>
    <name evidence="1" type="ORF">G9H71_12020</name>
</gene>
<keyword evidence="2" id="KW-1185">Reference proteome</keyword>
<dbReference type="EMBL" id="JAANNP010000007">
    <property type="protein sequence ID" value="NHC14506.1"/>
    <property type="molecule type" value="Genomic_DNA"/>
</dbReference>
<protein>
    <submittedName>
        <fullName evidence="1">Uncharacterized protein</fullName>
    </submittedName>
</protein>
<comment type="caution">
    <text evidence="1">The sequence shown here is derived from an EMBL/GenBank/DDBJ whole genome shotgun (WGS) entry which is preliminary data.</text>
</comment>
<sequence length="98" mass="10551">MVGCERRDNGADAGSVLLIRAWLEAEPCSDTTEIPVSGTAPRPDDAVRERRPRARLLGVDVEGEPSDTFTTAQGVDEICLAVRAWLTGLSSDTDPDPR</sequence>
<evidence type="ECO:0000313" key="2">
    <source>
        <dbReference type="Proteomes" id="UP000800981"/>
    </source>
</evidence>
<name>A0ABX0GXV9_9ACTN</name>
<evidence type="ECO:0000313" key="1">
    <source>
        <dbReference type="EMBL" id="NHC14506.1"/>
    </source>
</evidence>
<dbReference type="Proteomes" id="UP000800981">
    <property type="component" value="Unassembled WGS sequence"/>
</dbReference>